<dbReference type="Pfam" id="PF21089">
    <property type="entry name" value="PKS_DH_N"/>
    <property type="match status" value="1"/>
</dbReference>
<evidence type="ECO:0000259" key="3">
    <source>
        <dbReference type="Pfam" id="PF21089"/>
    </source>
</evidence>
<dbReference type="GO" id="GO:0004312">
    <property type="term" value="F:fatty acid synthase activity"/>
    <property type="evidence" value="ECO:0007669"/>
    <property type="project" value="TreeGrafter"/>
</dbReference>
<dbReference type="EMBL" id="AP035768">
    <property type="protein sequence ID" value="BFO16861.1"/>
    <property type="molecule type" value="Genomic_DNA"/>
</dbReference>
<dbReference type="InterPro" id="IPR050091">
    <property type="entry name" value="PKS_NRPS_Biosynth_Enz"/>
</dbReference>
<keyword evidence="2" id="KW-0511">Multifunctional enzyme</keyword>
<dbReference type="PANTHER" id="PTHR43775">
    <property type="entry name" value="FATTY ACID SYNTHASE"/>
    <property type="match status" value="1"/>
</dbReference>
<protein>
    <recommendedName>
        <fullName evidence="3">Polyketide synthase dehydratase domain-containing protein</fullName>
    </recommendedName>
</protein>
<name>A0AAT9HH88_9ACTN</name>
<reference evidence="4" key="1">
    <citation type="submission" date="2024-06" db="EMBL/GenBank/DDBJ databases">
        <authorList>
            <consortium name="consrtm"/>
            <person name="Uemura M."/>
            <person name="Terahara T."/>
        </authorList>
    </citation>
    <scope>NUCLEOTIDE SEQUENCE</scope>
    <source>
        <strain evidence="4">KM77-8</strain>
    </source>
</reference>
<reference evidence="4" key="2">
    <citation type="submission" date="2024-07" db="EMBL/GenBank/DDBJ databases">
        <title>Streptomyces haneummycinica sp. nov., a new antibiotic-producing actinobacterium isolated from marine sediment.</title>
        <authorList>
            <person name="Uemura M."/>
            <person name="Hamada M."/>
            <person name="Hirano S."/>
            <person name="Kobayashi K."/>
            <person name="Ohshiro T."/>
            <person name="Kobayashi T."/>
            <person name="Terahara T."/>
        </authorList>
    </citation>
    <scope>NUCLEOTIDE SEQUENCE</scope>
    <source>
        <strain evidence="4">KM77-8</strain>
    </source>
</reference>
<dbReference type="InterPro" id="IPR042104">
    <property type="entry name" value="PKS_dehydratase_sf"/>
</dbReference>
<keyword evidence="1" id="KW-0808">Transferase</keyword>
<dbReference type="PANTHER" id="PTHR43775:SF51">
    <property type="entry name" value="INACTIVE PHENOLPHTHIOCEROL SYNTHESIS POLYKETIDE SYNTHASE TYPE I PKS1-RELATED"/>
    <property type="match status" value="1"/>
</dbReference>
<dbReference type="Gene3D" id="3.30.70.3290">
    <property type="match status" value="1"/>
</dbReference>
<dbReference type="InterPro" id="IPR001227">
    <property type="entry name" value="Ac_transferase_dom_sf"/>
</dbReference>
<dbReference type="AlphaFoldDB" id="A0AAT9HH88"/>
<organism evidence="4">
    <name type="scientific">Streptomyces haneummycinicus</name>
    <dbReference type="NCBI Taxonomy" id="3074435"/>
    <lineage>
        <taxon>Bacteria</taxon>
        <taxon>Bacillati</taxon>
        <taxon>Actinomycetota</taxon>
        <taxon>Actinomycetes</taxon>
        <taxon>Kitasatosporales</taxon>
        <taxon>Streptomycetaceae</taxon>
        <taxon>Streptomyces</taxon>
    </lineage>
</organism>
<dbReference type="Gene3D" id="3.10.129.110">
    <property type="entry name" value="Polyketide synthase dehydratase"/>
    <property type="match status" value="1"/>
</dbReference>
<dbReference type="Gene3D" id="3.40.366.10">
    <property type="entry name" value="Malonyl-Coenzyme A Acyl Carrier Protein, domain 2"/>
    <property type="match status" value="1"/>
</dbReference>
<evidence type="ECO:0000313" key="4">
    <source>
        <dbReference type="EMBL" id="BFO16861.1"/>
    </source>
</evidence>
<gene>
    <name evidence="4" type="ORF">SHKM778_32490</name>
</gene>
<feature type="domain" description="Polyketide synthase dehydratase" evidence="3">
    <location>
        <begin position="91"/>
        <end position="126"/>
    </location>
</feature>
<proteinExistence type="predicted"/>
<sequence>MGPQSAPDAEFVPALRRGRPEARELMAALARLQALGVRPDPAALYPGARRVDLPPYAFDERHFWLTPQAPAATAGTTATDAAGLGLADAGHPMLGAVVSLPDGGAVLTGRLTAAGSWLADHVVQGRGWCRARRSWSSRCGPAAKPAAAGWTS</sequence>
<evidence type="ECO:0000256" key="2">
    <source>
        <dbReference type="ARBA" id="ARBA00023268"/>
    </source>
</evidence>
<accession>A0AAT9HH88</accession>
<evidence type="ECO:0000256" key="1">
    <source>
        <dbReference type="ARBA" id="ARBA00022679"/>
    </source>
</evidence>
<dbReference type="GO" id="GO:0006633">
    <property type="term" value="P:fatty acid biosynthetic process"/>
    <property type="evidence" value="ECO:0007669"/>
    <property type="project" value="TreeGrafter"/>
</dbReference>
<dbReference type="InterPro" id="IPR049552">
    <property type="entry name" value="PKS_DH_N"/>
</dbReference>